<dbReference type="SMART" id="SM00739">
    <property type="entry name" value="KOW"/>
    <property type="match status" value="1"/>
</dbReference>
<feature type="domain" description="KOW" evidence="7">
    <location>
        <begin position="2"/>
        <end position="29"/>
    </location>
</feature>
<dbReference type="InterPro" id="IPR008991">
    <property type="entry name" value="Translation_prot_SH3-like_sf"/>
</dbReference>
<evidence type="ECO:0000256" key="2">
    <source>
        <dbReference type="ARBA" id="ARBA00022980"/>
    </source>
</evidence>
<evidence type="ECO:0000259" key="7">
    <source>
        <dbReference type="SMART" id="SM00739"/>
    </source>
</evidence>
<organism evidence="8 9">
    <name type="scientific">candidate division WWE3 bacterium</name>
    <dbReference type="NCBI Taxonomy" id="2053526"/>
    <lineage>
        <taxon>Bacteria</taxon>
        <taxon>Katanobacteria</taxon>
    </lineage>
</organism>
<accession>A0A955J1T0</accession>
<reference evidence="8" key="2">
    <citation type="journal article" date="2021" name="Microbiome">
        <title>Successional dynamics and alternative stable states in a saline activated sludge microbial community over 9 years.</title>
        <authorList>
            <person name="Wang Y."/>
            <person name="Ye J."/>
            <person name="Ju F."/>
            <person name="Liu L."/>
            <person name="Boyd J.A."/>
            <person name="Deng Y."/>
            <person name="Parks D.H."/>
            <person name="Jiang X."/>
            <person name="Yin X."/>
            <person name="Woodcroft B.J."/>
            <person name="Tyson G.W."/>
            <person name="Hugenholtz P."/>
            <person name="Polz M.F."/>
            <person name="Zhang T."/>
        </authorList>
    </citation>
    <scope>NUCLEOTIDE SEQUENCE</scope>
    <source>
        <strain evidence="8">HKST-UBA79</strain>
    </source>
</reference>
<dbReference type="Proteomes" id="UP000740557">
    <property type="component" value="Unassembled WGS sequence"/>
</dbReference>
<keyword evidence="2 5" id="KW-0689">Ribosomal protein</keyword>
<keyword evidence="3 5" id="KW-0687">Ribonucleoprotein</keyword>
<dbReference type="HAMAP" id="MF_01326_B">
    <property type="entry name" value="Ribosomal_uL24_B"/>
    <property type="match status" value="1"/>
</dbReference>
<dbReference type="InterPro" id="IPR005825">
    <property type="entry name" value="Ribosomal_uL24_CS"/>
</dbReference>
<name>A0A955J1T0_UNCKA</name>
<proteinExistence type="inferred from homology"/>
<evidence type="ECO:0000313" key="8">
    <source>
        <dbReference type="EMBL" id="MCA9308344.1"/>
    </source>
</evidence>
<dbReference type="Pfam" id="PF17136">
    <property type="entry name" value="ribosomal_L24"/>
    <property type="match status" value="1"/>
</dbReference>
<sequence>MKLRVGDKVKVIAGKDRGKEGLIKAISKANNTVLVEGVNFVKKHIKPGPLNEQGGIVSFEKPINISNVMYLSEEHSRPVRLGFTFVKGKKMRRIKKLNDVLEK</sequence>
<keyword evidence="5" id="KW-0699">rRNA-binding</keyword>
<dbReference type="GO" id="GO:0005840">
    <property type="term" value="C:ribosome"/>
    <property type="evidence" value="ECO:0007669"/>
    <property type="project" value="UniProtKB-KW"/>
</dbReference>
<dbReference type="InterPro" id="IPR014722">
    <property type="entry name" value="Rib_uL2_dom2"/>
</dbReference>
<dbReference type="GO" id="GO:0019843">
    <property type="term" value="F:rRNA binding"/>
    <property type="evidence" value="ECO:0007669"/>
    <property type="project" value="UniProtKB-UniRule"/>
</dbReference>
<dbReference type="InterPro" id="IPR005824">
    <property type="entry name" value="KOW"/>
</dbReference>
<evidence type="ECO:0000256" key="5">
    <source>
        <dbReference type="HAMAP-Rule" id="MF_01326"/>
    </source>
</evidence>
<comment type="function">
    <text evidence="5">One of two assembly initiator proteins, it binds directly to the 5'-end of the 23S rRNA, where it nucleates assembly of the 50S subunit.</text>
</comment>
<evidence type="ECO:0000256" key="4">
    <source>
        <dbReference type="ARBA" id="ARBA00035206"/>
    </source>
</evidence>
<evidence type="ECO:0000256" key="1">
    <source>
        <dbReference type="ARBA" id="ARBA00010618"/>
    </source>
</evidence>
<evidence type="ECO:0000256" key="6">
    <source>
        <dbReference type="RuleBase" id="RU003477"/>
    </source>
</evidence>
<dbReference type="GO" id="GO:1990904">
    <property type="term" value="C:ribonucleoprotein complex"/>
    <property type="evidence" value="ECO:0007669"/>
    <property type="project" value="UniProtKB-KW"/>
</dbReference>
<dbReference type="InterPro" id="IPR041988">
    <property type="entry name" value="Ribosomal_uL24_KOW"/>
</dbReference>
<keyword evidence="5" id="KW-0694">RNA-binding</keyword>
<protein>
    <recommendedName>
        <fullName evidence="4 5">Large ribosomal subunit protein uL24</fullName>
    </recommendedName>
</protein>
<dbReference type="InterPro" id="IPR057264">
    <property type="entry name" value="Ribosomal_uL24_C"/>
</dbReference>
<gene>
    <name evidence="5 8" type="primary">rplX</name>
    <name evidence="8" type="ORF">KC980_02425</name>
</gene>
<evidence type="ECO:0000313" key="9">
    <source>
        <dbReference type="Proteomes" id="UP000740557"/>
    </source>
</evidence>
<comment type="similarity">
    <text evidence="1 5 6">Belongs to the universal ribosomal protein uL24 family.</text>
</comment>
<dbReference type="InterPro" id="IPR003256">
    <property type="entry name" value="Ribosomal_uL24"/>
</dbReference>
<evidence type="ECO:0000256" key="3">
    <source>
        <dbReference type="ARBA" id="ARBA00023274"/>
    </source>
</evidence>
<dbReference type="Gene3D" id="2.30.30.30">
    <property type="match status" value="1"/>
</dbReference>
<dbReference type="SUPFAM" id="SSF50104">
    <property type="entry name" value="Translation proteins SH3-like domain"/>
    <property type="match status" value="1"/>
</dbReference>
<dbReference type="PROSITE" id="PS01108">
    <property type="entry name" value="RIBOSOMAL_L24"/>
    <property type="match status" value="1"/>
</dbReference>
<comment type="function">
    <text evidence="5">One of the proteins that surrounds the polypeptide exit tunnel on the outside of the subunit.</text>
</comment>
<dbReference type="NCBIfam" id="TIGR01079">
    <property type="entry name" value="rplX_bact"/>
    <property type="match status" value="1"/>
</dbReference>
<dbReference type="GO" id="GO:0003735">
    <property type="term" value="F:structural constituent of ribosome"/>
    <property type="evidence" value="ECO:0007669"/>
    <property type="project" value="InterPro"/>
</dbReference>
<dbReference type="GO" id="GO:0006412">
    <property type="term" value="P:translation"/>
    <property type="evidence" value="ECO:0007669"/>
    <property type="project" value="UniProtKB-UniRule"/>
</dbReference>
<dbReference type="PANTHER" id="PTHR12903">
    <property type="entry name" value="MITOCHONDRIAL RIBOSOMAL PROTEIN L24"/>
    <property type="match status" value="1"/>
</dbReference>
<dbReference type="Pfam" id="PF00467">
    <property type="entry name" value="KOW"/>
    <property type="match status" value="1"/>
</dbReference>
<dbReference type="CDD" id="cd06089">
    <property type="entry name" value="KOW_RPL26"/>
    <property type="match status" value="1"/>
</dbReference>
<reference evidence="8" key="1">
    <citation type="submission" date="2020-04" db="EMBL/GenBank/DDBJ databases">
        <authorList>
            <person name="Zhang T."/>
        </authorList>
    </citation>
    <scope>NUCLEOTIDE SEQUENCE</scope>
    <source>
        <strain evidence="8">HKST-UBA79</strain>
    </source>
</reference>
<dbReference type="AlphaFoldDB" id="A0A955J1T0"/>
<comment type="caution">
    <text evidence="8">The sequence shown here is derived from an EMBL/GenBank/DDBJ whole genome shotgun (WGS) entry which is preliminary data.</text>
</comment>
<dbReference type="EMBL" id="JAGQNX010000070">
    <property type="protein sequence ID" value="MCA9308344.1"/>
    <property type="molecule type" value="Genomic_DNA"/>
</dbReference>
<comment type="subunit">
    <text evidence="5">Part of the 50S ribosomal subunit.</text>
</comment>